<evidence type="ECO:0000256" key="6">
    <source>
        <dbReference type="ARBA" id="ARBA00023139"/>
    </source>
</evidence>
<dbReference type="SUPFAM" id="SSF52540">
    <property type="entry name" value="P-loop containing nucleoside triphosphate hydrolases"/>
    <property type="match status" value="1"/>
</dbReference>
<name>A0A914ICF1_GLORO</name>
<dbReference type="PANTHER" id="PTHR10218:SF245">
    <property type="entry name" value="GUANINE NUCLEOTIDE-BINDING PROTEIN ALPHA-2 SUBUNIT-RELATED"/>
    <property type="match status" value="1"/>
</dbReference>
<proteinExistence type="predicted"/>
<evidence type="ECO:0000256" key="3">
    <source>
        <dbReference type="ARBA" id="ARBA00022741"/>
    </source>
</evidence>
<dbReference type="Pfam" id="PF00503">
    <property type="entry name" value="G-alpha"/>
    <property type="match status" value="1"/>
</dbReference>
<dbReference type="Gene3D" id="1.10.400.10">
    <property type="entry name" value="GI Alpha 1, domain 2-like"/>
    <property type="match status" value="1"/>
</dbReference>
<dbReference type="SMART" id="SM00275">
    <property type="entry name" value="G_alpha"/>
    <property type="match status" value="1"/>
</dbReference>
<organism evidence="11 12">
    <name type="scientific">Globodera rostochiensis</name>
    <name type="common">Golden nematode worm</name>
    <name type="synonym">Heterodera rostochiensis</name>
    <dbReference type="NCBI Taxonomy" id="31243"/>
    <lineage>
        <taxon>Eukaryota</taxon>
        <taxon>Metazoa</taxon>
        <taxon>Ecdysozoa</taxon>
        <taxon>Nematoda</taxon>
        <taxon>Chromadorea</taxon>
        <taxon>Rhabditida</taxon>
        <taxon>Tylenchina</taxon>
        <taxon>Tylenchomorpha</taxon>
        <taxon>Tylenchoidea</taxon>
        <taxon>Heteroderidae</taxon>
        <taxon>Heteroderinae</taxon>
        <taxon>Globodera</taxon>
    </lineage>
</organism>
<dbReference type="GO" id="GO:0001664">
    <property type="term" value="F:G protein-coupled receptor binding"/>
    <property type="evidence" value="ECO:0007669"/>
    <property type="project" value="TreeGrafter"/>
</dbReference>
<keyword evidence="1" id="KW-0519">Myristate</keyword>
<dbReference type="GO" id="GO:0005834">
    <property type="term" value="C:heterotrimeric G-protein complex"/>
    <property type="evidence" value="ECO:0007669"/>
    <property type="project" value="TreeGrafter"/>
</dbReference>
<dbReference type="GO" id="GO:0005525">
    <property type="term" value="F:GTP binding"/>
    <property type="evidence" value="ECO:0007669"/>
    <property type="project" value="UniProtKB-KW"/>
</dbReference>
<evidence type="ECO:0000256" key="7">
    <source>
        <dbReference type="ARBA" id="ARBA00023224"/>
    </source>
</evidence>
<dbReference type="PANTHER" id="PTHR10218">
    <property type="entry name" value="GTP-BINDING PROTEIN ALPHA SUBUNIT"/>
    <property type="match status" value="1"/>
</dbReference>
<evidence type="ECO:0000256" key="5">
    <source>
        <dbReference type="ARBA" id="ARBA00023134"/>
    </source>
</evidence>
<evidence type="ECO:0000256" key="9">
    <source>
        <dbReference type="PIRSR" id="PIRSR601019-1"/>
    </source>
</evidence>
<feature type="binding site" evidence="9">
    <location>
        <begin position="76"/>
        <end position="81"/>
    </location>
    <ligand>
        <name>GTP</name>
        <dbReference type="ChEBI" id="CHEBI:37565"/>
    </ligand>
</feature>
<dbReference type="PROSITE" id="PS51882">
    <property type="entry name" value="G_ALPHA"/>
    <property type="match status" value="1"/>
</dbReference>
<evidence type="ECO:0000256" key="2">
    <source>
        <dbReference type="ARBA" id="ARBA00022723"/>
    </source>
</evidence>
<keyword evidence="7" id="KW-0807">Transducer</keyword>
<sequence length="389" mass="45672">MTSDIGTKCNYELQTGAITARWGKRRAFHEKKLMGLCESQETKAMIARSKEIDKQLHLDFMAQKKVVKLLLLGSAEAGKTTMVKQMKIMHANGFCEDERLEFKEYVYSNIIDGMFMLLNAMKQMNIAFDNPNLEIYADKVLEMKERHEERRPFDLKMVEALRALWTDKNLTEKVLSRRNEFYFVENSIYFLDSLDRVSAIDYVPTVQDILNLRIETTEIVQVSYEIRGVNFCVFDVGGCRSERRKWIHCFDHVQSIIFISAISEFDQKSRETPSVNRLIESMRIFSTICNSRWFIRTGFILFLNKRDLFEQKIRQGKSISACFKNYFGEETYEVQLEFVSKKFVQLNKNPRKHIWVHFTCVTDTNQISLIWNNTTVVIIQKVLQGYGMC</sequence>
<keyword evidence="8" id="KW-0449">Lipoprotein</keyword>
<evidence type="ECO:0000256" key="10">
    <source>
        <dbReference type="PIRSR" id="PIRSR601019-2"/>
    </source>
</evidence>
<keyword evidence="2 10" id="KW-0479">Metal-binding</keyword>
<dbReference type="InterPro" id="IPR011025">
    <property type="entry name" value="GproteinA_insert"/>
</dbReference>
<feature type="binding site" evidence="10">
    <location>
        <position position="80"/>
    </location>
    <ligand>
        <name>Mg(2+)</name>
        <dbReference type="ChEBI" id="CHEBI:18420"/>
    </ligand>
</feature>
<reference evidence="12" key="1">
    <citation type="submission" date="2022-11" db="UniProtKB">
        <authorList>
            <consortium name="WormBaseParasite"/>
        </authorList>
    </citation>
    <scope>IDENTIFICATION</scope>
</reference>
<dbReference type="FunFam" id="3.40.50.300:FF:002307">
    <property type="entry name" value="Guanine nucleotide-binding protein G(k) subunit alpha"/>
    <property type="match status" value="1"/>
</dbReference>
<dbReference type="WBParaSite" id="Gr19_v10_g9546.t1">
    <property type="protein sequence ID" value="Gr19_v10_g9546.t1"/>
    <property type="gene ID" value="Gr19_v10_g9546"/>
</dbReference>
<dbReference type="InterPro" id="IPR027417">
    <property type="entry name" value="P-loop_NTPase"/>
</dbReference>
<dbReference type="GO" id="GO:0031683">
    <property type="term" value="F:G-protein beta/gamma-subunit complex binding"/>
    <property type="evidence" value="ECO:0007669"/>
    <property type="project" value="InterPro"/>
</dbReference>
<evidence type="ECO:0000256" key="1">
    <source>
        <dbReference type="ARBA" id="ARBA00022707"/>
    </source>
</evidence>
<dbReference type="CDD" id="cd00066">
    <property type="entry name" value="G-alpha"/>
    <property type="match status" value="1"/>
</dbReference>
<dbReference type="Gene3D" id="3.40.50.300">
    <property type="entry name" value="P-loop containing nucleotide triphosphate hydrolases"/>
    <property type="match status" value="1"/>
</dbReference>
<dbReference type="GO" id="GO:0007188">
    <property type="term" value="P:adenylate cyclase-modulating G protein-coupled receptor signaling pathway"/>
    <property type="evidence" value="ECO:0007669"/>
    <property type="project" value="TreeGrafter"/>
</dbReference>
<dbReference type="AlphaFoldDB" id="A0A914ICF1"/>
<dbReference type="GO" id="GO:0046872">
    <property type="term" value="F:metal ion binding"/>
    <property type="evidence" value="ECO:0007669"/>
    <property type="project" value="UniProtKB-KW"/>
</dbReference>
<accession>A0A914ICF1</accession>
<keyword evidence="11" id="KW-1185">Reference proteome</keyword>
<dbReference type="PRINTS" id="PR00318">
    <property type="entry name" value="GPROTEINA"/>
</dbReference>
<keyword evidence="4 10" id="KW-0460">Magnesium</keyword>
<feature type="binding site" evidence="10">
    <location>
        <position position="216"/>
    </location>
    <ligand>
        <name>Mg(2+)</name>
        <dbReference type="ChEBI" id="CHEBI:18420"/>
    </ligand>
</feature>
<feature type="binding site" evidence="9">
    <location>
        <begin position="210"/>
        <end position="216"/>
    </location>
    <ligand>
        <name>GTP</name>
        <dbReference type="ChEBI" id="CHEBI:37565"/>
    </ligand>
</feature>
<keyword evidence="6" id="KW-0564">Palmitate</keyword>
<protein>
    <submittedName>
        <fullName evidence="12">Uncharacterized protein</fullName>
    </submittedName>
</protein>
<evidence type="ECO:0000256" key="8">
    <source>
        <dbReference type="ARBA" id="ARBA00023288"/>
    </source>
</evidence>
<dbReference type="GO" id="GO:0005737">
    <property type="term" value="C:cytoplasm"/>
    <property type="evidence" value="ECO:0007669"/>
    <property type="project" value="TreeGrafter"/>
</dbReference>
<evidence type="ECO:0000313" key="12">
    <source>
        <dbReference type="WBParaSite" id="Gr19_v10_g9546.t1"/>
    </source>
</evidence>
<evidence type="ECO:0000256" key="4">
    <source>
        <dbReference type="ARBA" id="ARBA00022842"/>
    </source>
</evidence>
<dbReference type="GO" id="GO:0003924">
    <property type="term" value="F:GTPase activity"/>
    <property type="evidence" value="ECO:0007669"/>
    <property type="project" value="InterPro"/>
</dbReference>
<dbReference type="InterPro" id="IPR001019">
    <property type="entry name" value="Gprotein_alpha_su"/>
</dbReference>
<dbReference type="SUPFAM" id="SSF47895">
    <property type="entry name" value="Transducin (alpha subunit), insertion domain"/>
    <property type="match status" value="1"/>
</dbReference>
<keyword evidence="5 9" id="KW-0342">GTP-binding</keyword>
<keyword evidence="3 9" id="KW-0547">Nucleotide-binding</keyword>
<evidence type="ECO:0000313" key="11">
    <source>
        <dbReference type="Proteomes" id="UP000887572"/>
    </source>
</evidence>
<feature type="binding site" evidence="9">
    <location>
        <begin position="304"/>
        <end position="307"/>
    </location>
    <ligand>
        <name>GTP</name>
        <dbReference type="ChEBI" id="CHEBI:37565"/>
    </ligand>
</feature>
<dbReference type="Proteomes" id="UP000887572">
    <property type="component" value="Unplaced"/>
</dbReference>